<dbReference type="GO" id="GO:0007166">
    <property type="term" value="P:cell surface receptor signaling pathway"/>
    <property type="evidence" value="ECO:0007669"/>
    <property type="project" value="TreeGrafter"/>
</dbReference>
<dbReference type="GO" id="GO:0004888">
    <property type="term" value="F:transmembrane signaling receptor activity"/>
    <property type="evidence" value="ECO:0007669"/>
    <property type="project" value="TreeGrafter"/>
</dbReference>
<dbReference type="InterPro" id="IPR003599">
    <property type="entry name" value="Ig_sub"/>
</dbReference>
<protein>
    <submittedName>
        <fullName evidence="7">Fc receptor-like protein 5</fullName>
    </submittedName>
</protein>
<dbReference type="InterPro" id="IPR007110">
    <property type="entry name" value="Ig-like_dom"/>
</dbReference>
<keyword evidence="2" id="KW-1015">Disulfide bond</keyword>
<proteinExistence type="predicted"/>
<sequence length="433" mass="48551">MGHTLLCVLDLFCSMKASVILEEGWTEIFFGERITLRCDIQGAEGTQWTYDWRRDKSNLYSTDSKFNTVYGSDSGKYSCRGRSNKLTTEWSEAIRWTVSDRPRASLRADKTVIPAGGSITLTCSVDVSSGWKYYWNRRTSVYSGVQPINDQSDTVSVSEKFVWSAVNPDRVQHFTSESVSLTCEGNSAEWRVRKFSDEGHLPSCSNWRTMTGSTCNIKSTSHSDIGVYWCESASGEFSNTVNITVHDTDIVLVSPVHPVTEGDSVILGCRLRGQNKLSNVFFYHNNKRVQSDTRGELNISAVSESHEGFYRCEHSGKKSPQSWMSVTFVSMRQSEELKALEMTTAHAGSRGERLWDNKGGSGCESRPQSDVSVYETIKEPENTEHGESSDVAYSLIQLKNVTKKGKKQKPVESCVYSDVKIRSSAGTRRYNNC</sequence>
<evidence type="ECO:0000256" key="1">
    <source>
        <dbReference type="ARBA" id="ARBA00022729"/>
    </source>
</evidence>
<dbReference type="Proteomes" id="UP000515145">
    <property type="component" value="Chromosome 5"/>
</dbReference>
<keyword evidence="6" id="KW-1185">Reference proteome</keyword>
<dbReference type="RefSeq" id="XP_028260886.1">
    <property type="nucleotide sequence ID" value="XM_028405085.1"/>
</dbReference>
<dbReference type="AlphaFoldDB" id="A0A6P7I888"/>
<dbReference type="SUPFAM" id="SSF48726">
    <property type="entry name" value="Immunoglobulin"/>
    <property type="match status" value="3"/>
</dbReference>
<evidence type="ECO:0000313" key="7">
    <source>
        <dbReference type="RefSeq" id="XP_028260886.1"/>
    </source>
</evidence>
<evidence type="ECO:0000256" key="4">
    <source>
        <dbReference type="SAM" id="SignalP"/>
    </source>
</evidence>
<dbReference type="PROSITE" id="PS50835">
    <property type="entry name" value="IG_LIKE"/>
    <property type="match status" value="3"/>
</dbReference>
<feature type="region of interest" description="Disordered" evidence="3">
    <location>
        <begin position="348"/>
        <end position="371"/>
    </location>
</feature>
<feature type="domain" description="Ig-like" evidence="5">
    <location>
        <begin position="248"/>
        <end position="327"/>
    </location>
</feature>
<keyword evidence="1 4" id="KW-0732">Signal</keyword>
<gene>
    <name evidence="7" type="primary">LOC114435417</name>
</gene>
<reference evidence="7" key="1">
    <citation type="submission" date="2025-08" db="UniProtKB">
        <authorList>
            <consortium name="RefSeq"/>
        </authorList>
    </citation>
    <scope>IDENTIFICATION</scope>
</reference>
<evidence type="ECO:0000259" key="5">
    <source>
        <dbReference type="PROSITE" id="PS50835"/>
    </source>
</evidence>
<feature type="chain" id="PRO_5028460166" evidence="4">
    <location>
        <begin position="18"/>
        <end position="433"/>
    </location>
</feature>
<name>A0A6P7I888_9TELE</name>
<dbReference type="InParanoid" id="A0A6P7I888"/>
<evidence type="ECO:0000313" key="6">
    <source>
        <dbReference type="Proteomes" id="UP000515145"/>
    </source>
</evidence>
<feature type="domain" description="Ig-like" evidence="5">
    <location>
        <begin position="31"/>
        <end position="95"/>
    </location>
</feature>
<dbReference type="InterPro" id="IPR003598">
    <property type="entry name" value="Ig_sub2"/>
</dbReference>
<feature type="signal peptide" evidence="4">
    <location>
        <begin position="1"/>
        <end position="17"/>
    </location>
</feature>
<dbReference type="OrthoDB" id="6151406at2759"/>
<evidence type="ECO:0000256" key="2">
    <source>
        <dbReference type="ARBA" id="ARBA00023157"/>
    </source>
</evidence>
<dbReference type="InterPro" id="IPR036179">
    <property type="entry name" value="Ig-like_dom_sf"/>
</dbReference>
<dbReference type="PANTHER" id="PTHR11481">
    <property type="entry name" value="IMMUNOGLOBULIN FC RECEPTOR"/>
    <property type="match status" value="1"/>
</dbReference>
<dbReference type="GO" id="GO:0006955">
    <property type="term" value="P:immune response"/>
    <property type="evidence" value="ECO:0007669"/>
    <property type="project" value="TreeGrafter"/>
</dbReference>
<organism evidence="6 7">
    <name type="scientific">Parambassis ranga</name>
    <name type="common">Indian glassy fish</name>
    <dbReference type="NCBI Taxonomy" id="210632"/>
    <lineage>
        <taxon>Eukaryota</taxon>
        <taxon>Metazoa</taxon>
        <taxon>Chordata</taxon>
        <taxon>Craniata</taxon>
        <taxon>Vertebrata</taxon>
        <taxon>Euteleostomi</taxon>
        <taxon>Actinopterygii</taxon>
        <taxon>Neopterygii</taxon>
        <taxon>Teleostei</taxon>
        <taxon>Neoteleostei</taxon>
        <taxon>Acanthomorphata</taxon>
        <taxon>Ovalentaria</taxon>
        <taxon>Ambassidae</taxon>
        <taxon>Parambassis</taxon>
    </lineage>
</organism>
<dbReference type="PANTHER" id="PTHR11481:SF64">
    <property type="entry name" value="FC RECEPTOR-LIKE PROTEIN 4"/>
    <property type="match status" value="1"/>
</dbReference>
<dbReference type="Gene3D" id="2.60.40.10">
    <property type="entry name" value="Immunoglobulins"/>
    <property type="match status" value="3"/>
</dbReference>
<dbReference type="Pfam" id="PF13927">
    <property type="entry name" value="Ig_3"/>
    <property type="match status" value="1"/>
</dbReference>
<dbReference type="InterPro" id="IPR050488">
    <property type="entry name" value="Ig_Fc_receptor"/>
</dbReference>
<feature type="domain" description="Ig-like" evidence="5">
    <location>
        <begin position="102"/>
        <end position="244"/>
    </location>
</feature>
<evidence type="ECO:0000256" key="3">
    <source>
        <dbReference type="SAM" id="MobiDB-lite"/>
    </source>
</evidence>
<dbReference type="InterPro" id="IPR013783">
    <property type="entry name" value="Ig-like_fold"/>
</dbReference>
<dbReference type="SMART" id="SM00408">
    <property type="entry name" value="IGc2"/>
    <property type="match status" value="3"/>
</dbReference>
<dbReference type="GeneID" id="114435417"/>
<dbReference type="GO" id="GO:0009897">
    <property type="term" value="C:external side of plasma membrane"/>
    <property type="evidence" value="ECO:0007669"/>
    <property type="project" value="TreeGrafter"/>
</dbReference>
<dbReference type="SMART" id="SM00409">
    <property type="entry name" value="IG"/>
    <property type="match status" value="3"/>
</dbReference>
<accession>A0A6P7I888</accession>